<protein>
    <submittedName>
        <fullName evidence="2">Uncharacterized protein</fullName>
    </submittedName>
</protein>
<sequence>MKDKLVSGFDSFEKSNSSQTKSSRNTTNNKELEEAFSKDGIPISPVLHTCNSFQSPEVNFENLNSDYDASTTILSFQSPDLIYSSTPLKKQSVGPLSSEYYLSANIGLRLQDKFRKLKFEFESENFDENENGDFKIPPRVSEPWNIKGAKPARIIDRENCCSIEYESKSNQKIKCCCSLM</sequence>
<dbReference type="Proteomes" id="UP001162131">
    <property type="component" value="Unassembled WGS sequence"/>
</dbReference>
<keyword evidence="3" id="KW-1185">Reference proteome</keyword>
<dbReference type="AlphaFoldDB" id="A0AAU9JB28"/>
<feature type="region of interest" description="Disordered" evidence="1">
    <location>
        <begin position="1"/>
        <end position="37"/>
    </location>
</feature>
<evidence type="ECO:0000256" key="1">
    <source>
        <dbReference type="SAM" id="MobiDB-lite"/>
    </source>
</evidence>
<name>A0AAU9JB28_9CILI</name>
<proteinExistence type="predicted"/>
<evidence type="ECO:0000313" key="2">
    <source>
        <dbReference type="EMBL" id="CAG9322436.1"/>
    </source>
</evidence>
<feature type="compositionally biased region" description="Polar residues" evidence="1">
    <location>
        <begin position="14"/>
        <end position="29"/>
    </location>
</feature>
<evidence type="ECO:0000313" key="3">
    <source>
        <dbReference type="Proteomes" id="UP001162131"/>
    </source>
</evidence>
<reference evidence="2" key="1">
    <citation type="submission" date="2021-09" db="EMBL/GenBank/DDBJ databases">
        <authorList>
            <consortium name="AG Swart"/>
            <person name="Singh M."/>
            <person name="Singh A."/>
            <person name="Seah K."/>
            <person name="Emmerich C."/>
        </authorList>
    </citation>
    <scope>NUCLEOTIDE SEQUENCE</scope>
    <source>
        <strain evidence="2">ATCC30299</strain>
    </source>
</reference>
<gene>
    <name evidence="2" type="ORF">BSTOLATCC_MIC31569</name>
</gene>
<organism evidence="2 3">
    <name type="scientific">Blepharisma stoltei</name>
    <dbReference type="NCBI Taxonomy" id="1481888"/>
    <lineage>
        <taxon>Eukaryota</taxon>
        <taxon>Sar</taxon>
        <taxon>Alveolata</taxon>
        <taxon>Ciliophora</taxon>
        <taxon>Postciliodesmatophora</taxon>
        <taxon>Heterotrichea</taxon>
        <taxon>Heterotrichida</taxon>
        <taxon>Blepharismidae</taxon>
        <taxon>Blepharisma</taxon>
    </lineage>
</organism>
<comment type="caution">
    <text evidence="2">The sequence shown here is derived from an EMBL/GenBank/DDBJ whole genome shotgun (WGS) entry which is preliminary data.</text>
</comment>
<dbReference type="EMBL" id="CAJZBQ010000032">
    <property type="protein sequence ID" value="CAG9322436.1"/>
    <property type="molecule type" value="Genomic_DNA"/>
</dbReference>
<accession>A0AAU9JB28</accession>